<evidence type="ECO:0000313" key="3">
    <source>
        <dbReference type="EMBL" id="MTD55619.1"/>
    </source>
</evidence>
<sequence>MMTIDPRDRRQRDYPVLRPIPLRWADIDTYGHVNNAVNYVLMDTLVNGWLGEQTGVDIRTDLSGFAVVAETSCRYFREMQFTMTPLLGLRLEGASRSSVRYEIGFFIDDAAPAAVGRFVHVYIDPQSRRPVEIPGRVRQALELLED</sequence>
<reference evidence="3 4" key="1">
    <citation type="submission" date="2019-11" db="EMBL/GenBank/DDBJ databases">
        <title>Draft genome of Amycolatopsis RM579.</title>
        <authorList>
            <person name="Duangmal K."/>
            <person name="Mingma R."/>
        </authorList>
    </citation>
    <scope>NUCLEOTIDE SEQUENCE [LARGE SCALE GENOMIC DNA]</scope>
    <source>
        <strain evidence="3 4">RM579</strain>
    </source>
</reference>
<dbReference type="Gene3D" id="3.10.129.10">
    <property type="entry name" value="Hotdog Thioesterase"/>
    <property type="match status" value="1"/>
</dbReference>
<dbReference type="EMBL" id="WMBA01000024">
    <property type="protein sequence ID" value="MTD55619.1"/>
    <property type="molecule type" value="Genomic_DNA"/>
</dbReference>
<dbReference type="OrthoDB" id="9799036at2"/>
<dbReference type="InterPro" id="IPR050563">
    <property type="entry name" value="4-hydroxybenzoyl-CoA_TE"/>
</dbReference>
<evidence type="ECO:0000313" key="4">
    <source>
        <dbReference type="Proteomes" id="UP000440096"/>
    </source>
</evidence>
<name>A0A6N7Z3E0_9PSEU</name>
<dbReference type="PANTHER" id="PTHR31793">
    <property type="entry name" value="4-HYDROXYBENZOYL-COA THIOESTERASE FAMILY MEMBER"/>
    <property type="match status" value="1"/>
</dbReference>
<dbReference type="CDD" id="cd00586">
    <property type="entry name" value="4HBT"/>
    <property type="match status" value="1"/>
</dbReference>
<evidence type="ECO:0000256" key="2">
    <source>
        <dbReference type="ARBA" id="ARBA00022801"/>
    </source>
</evidence>
<dbReference type="Proteomes" id="UP000440096">
    <property type="component" value="Unassembled WGS sequence"/>
</dbReference>
<accession>A0A6N7Z3E0</accession>
<proteinExistence type="inferred from homology"/>
<comment type="caution">
    <text evidence="3">The sequence shown here is derived from an EMBL/GenBank/DDBJ whole genome shotgun (WGS) entry which is preliminary data.</text>
</comment>
<dbReference type="PANTHER" id="PTHR31793:SF27">
    <property type="entry name" value="NOVEL THIOESTERASE SUPERFAMILY DOMAIN AND SAPOSIN A-TYPE DOMAIN CONTAINING PROTEIN (0610012H03RIK)"/>
    <property type="match status" value="1"/>
</dbReference>
<dbReference type="GO" id="GO:0047617">
    <property type="term" value="F:fatty acyl-CoA hydrolase activity"/>
    <property type="evidence" value="ECO:0007669"/>
    <property type="project" value="TreeGrafter"/>
</dbReference>
<evidence type="ECO:0000256" key="1">
    <source>
        <dbReference type="ARBA" id="ARBA00005953"/>
    </source>
</evidence>
<dbReference type="SUPFAM" id="SSF54637">
    <property type="entry name" value="Thioesterase/thiol ester dehydrase-isomerase"/>
    <property type="match status" value="1"/>
</dbReference>
<comment type="similarity">
    <text evidence="1">Belongs to the 4-hydroxybenzoyl-CoA thioesterase family.</text>
</comment>
<protein>
    <submittedName>
        <fullName evidence="3">Acyl-CoA thioesterase</fullName>
    </submittedName>
</protein>
<organism evidence="3 4">
    <name type="scientific">Amycolatopsis pithecellobii</name>
    <dbReference type="NCBI Taxonomy" id="664692"/>
    <lineage>
        <taxon>Bacteria</taxon>
        <taxon>Bacillati</taxon>
        <taxon>Actinomycetota</taxon>
        <taxon>Actinomycetes</taxon>
        <taxon>Pseudonocardiales</taxon>
        <taxon>Pseudonocardiaceae</taxon>
        <taxon>Amycolatopsis</taxon>
    </lineage>
</organism>
<keyword evidence="4" id="KW-1185">Reference proteome</keyword>
<keyword evidence="2" id="KW-0378">Hydrolase</keyword>
<dbReference type="Pfam" id="PF13279">
    <property type="entry name" value="4HBT_2"/>
    <property type="match status" value="1"/>
</dbReference>
<dbReference type="RefSeq" id="WP_154757819.1">
    <property type="nucleotide sequence ID" value="NZ_WMBA01000024.1"/>
</dbReference>
<dbReference type="AlphaFoldDB" id="A0A6N7Z3E0"/>
<gene>
    <name evidence="3" type="ORF">GKO32_16780</name>
</gene>
<dbReference type="InterPro" id="IPR029069">
    <property type="entry name" value="HotDog_dom_sf"/>
</dbReference>